<gene>
    <name evidence="2" type="ORF">PILCRDRAFT_605706</name>
</gene>
<dbReference type="HOGENOM" id="CLU_1240540_0_0_1"/>
<dbReference type="Proteomes" id="UP000054166">
    <property type="component" value="Unassembled WGS sequence"/>
</dbReference>
<reference evidence="2 3" key="1">
    <citation type="submission" date="2014-04" db="EMBL/GenBank/DDBJ databases">
        <authorList>
            <consortium name="DOE Joint Genome Institute"/>
            <person name="Kuo A."/>
            <person name="Tarkka M."/>
            <person name="Buscot F."/>
            <person name="Kohler A."/>
            <person name="Nagy L.G."/>
            <person name="Floudas D."/>
            <person name="Copeland A."/>
            <person name="Barry K.W."/>
            <person name="Cichocki N."/>
            <person name="Veneault-Fourrey C."/>
            <person name="LaButti K."/>
            <person name="Lindquist E.A."/>
            <person name="Lipzen A."/>
            <person name="Lundell T."/>
            <person name="Morin E."/>
            <person name="Murat C."/>
            <person name="Sun H."/>
            <person name="Tunlid A."/>
            <person name="Henrissat B."/>
            <person name="Grigoriev I.V."/>
            <person name="Hibbett D.S."/>
            <person name="Martin F."/>
            <person name="Nordberg H.P."/>
            <person name="Cantor M.N."/>
            <person name="Hua S.X."/>
        </authorList>
    </citation>
    <scope>NUCLEOTIDE SEQUENCE [LARGE SCALE GENOMIC DNA]</scope>
    <source>
        <strain evidence="2 3">F 1598</strain>
    </source>
</reference>
<sequence length="223" mass="25125">MNIPSLFNCRSVRSASINHVNSHAPGSALMTSQLQPFPPPPPLRFRQNVPVGLHRRDTNPPPTHPSGSQMYTPQNPPLYTHRSQTQSMNALGSPFRTPPSRPASTRVYPRILEPQFQLRSVNTQACSNGVTPPTYIPSMEPHSTTSALTSTISRINDNCQSTLVRIRADIEALHVHYQRLILRERAEAARAREIARTMEAERDTARESVVKITEDHRKLTRER</sequence>
<keyword evidence="3" id="KW-1185">Reference proteome</keyword>
<dbReference type="EMBL" id="KN833020">
    <property type="protein sequence ID" value="KIM77916.1"/>
    <property type="molecule type" value="Genomic_DNA"/>
</dbReference>
<dbReference type="AlphaFoldDB" id="A0A0C3FDG4"/>
<evidence type="ECO:0000313" key="3">
    <source>
        <dbReference type="Proteomes" id="UP000054166"/>
    </source>
</evidence>
<proteinExistence type="predicted"/>
<protein>
    <submittedName>
        <fullName evidence="2">Uncharacterized protein</fullName>
    </submittedName>
</protein>
<name>A0A0C3FDG4_PILCF</name>
<evidence type="ECO:0000313" key="2">
    <source>
        <dbReference type="EMBL" id="KIM77916.1"/>
    </source>
</evidence>
<feature type="region of interest" description="Disordered" evidence="1">
    <location>
        <begin position="52"/>
        <end position="74"/>
    </location>
</feature>
<evidence type="ECO:0000256" key="1">
    <source>
        <dbReference type="SAM" id="MobiDB-lite"/>
    </source>
</evidence>
<organism evidence="2 3">
    <name type="scientific">Piloderma croceum (strain F 1598)</name>
    <dbReference type="NCBI Taxonomy" id="765440"/>
    <lineage>
        <taxon>Eukaryota</taxon>
        <taxon>Fungi</taxon>
        <taxon>Dikarya</taxon>
        <taxon>Basidiomycota</taxon>
        <taxon>Agaricomycotina</taxon>
        <taxon>Agaricomycetes</taxon>
        <taxon>Agaricomycetidae</taxon>
        <taxon>Atheliales</taxon>
        <taxon>Atheliaceae</taxon>
        <taxon>Piloderma</taxon>
    </lineage>
</organism>
<reference evidence="3" key="2">
    <citation type="submission" date="2015-01" db="EMBL/GenBank/DDBJ databases">
        <title>Evolutionary Origins and Diversification of the Mycorrhizal Mutualists.</title>
        <authorList>
            <consortium name="DOE Joint Genome Institute"/>
            <consortium name="Mycorrhizal Genomics Consortium"/>
            <person name="Kohler A."/>
            <person name="Kuo A."/>
            <person name="Nagy L.G."/>
            <person name="Floudas D."/>
            <person name="Copeland A."/>
            <person name="Barry K.W."/>
            <person name="Cichocki N."/>
            <person name="Veneault-Fourrey C."/>
            <person name="LaButti K."/>
            <person name="Lindquist E.A."/>
            <person name="Lipzen A."/>
            <person name="Lundell T."/>
            <person name="Morin E."/>
            <person name="Murat C."/>
            <person name="Riley R."/>
            <person name="Ohm R."/>
            <person name="Sun H."/>
            <person name="Tunlid A."/>
            <person name="Henrissat B."/>
            <person name="Grigoriev I.V."/>
            <person name="Hibbett D.S."/>
            <person name="Martin F."/>
        </authorList>
    </citation>
    <scope>NUCLEOTIDE SEQUENCE [LARGE SCALE GENOMIC DNA]</scope>
    <source>
        <strain evidence="3">F 1598</strain>
    </source>
</reference>
<dbReference type="InParanoid" id="A0A0C3FDG4"/>
<accession>A0A0C3FDG4</accession>